<keyword evidence="3" id="KW-1185">Reference proteome</keyword>
<accession>A0AAV3UPF5</accession>
<feature type="domain" description="Schlafen AlbA-2" evidence="1">
    <location>
        <begin position="21"/>
        <end position="146"/>
    </location>
</feature>
<sequence length="480" mass="54479">MRLEQETKRLVEQFASEPGVESEELDFKSKEIVKSSNGRKKLVKVLSAMANQNGGTVIIGVRNESDDSILIQGFSVDSEVVQHLTHSTLEYTTPPVSDLVDVNFIEYSGKRILRIDVNKAREKPVQFKENGDFVPWIRVGDGMDEMTSDQMLSFFQAREREDYSLFSSEIEHRVNVTIDIDSQEDVPSLPSPPNWLITTSEGPSMFVFGEPGLSHDFGKSVLYHVEERVHASSAEEISEIFDVLEQTTGTSLFPSRLGYAIKLGDRQVIGRGHRWFVEDLKNIDDTIEVLESSHEKEPVSSAPSDPRPIAVAYVDCSAGIFWIETRWQGEQFSRTKCGFVFTDIPFDDRGYQSFFTELGKHPEVYEQRRGLQMLTVAGESQYLGNPEIINISSHPDASEYMAIDNPFYHRKDELQNQVKVNIPEYLLNPLDGINRMPLSISGGYSEDEERAVKFDTLSMFSKNLLVNTVFVSGWCRQQRE</sequence>
<dbReference type="Pfam" id="PF04326">
    <property type="entry name" value="SLFN_AlbA_2"/>
    <property type="match status" value="1"/>
</dbReference>
<reference evidence="2 3" key="1">
    <citation type="journal article" date="2019" name="Int. J. Syst. Evol. Microbiol.">
        <title>The Global Catalogue of Microorganisms (GCM) 10K type strain sequencing project: providing services to taxonomists for standard genome sequencing and annotation.</title>
        <authorList>
            <consortium name="The Broad Institute Genomics Platform"/>
            <consortium name="The Broad Institute Genome Sequencing Center for Infectious Disease"/>
            <person name="Wu L."/>
            <person name="Ma J."/>
        </authorList>
    </citation>
    <scope>NUCLEOTIDE SEQUENCE [LARGE SCALE GENOMIC DNA]</scope>
    <source>
        <strain evidence="2 3">JCM 17504</strain>
    </source>
</reference>
<dbReference type="InterPro" id="IPR007421">
    <property type="entry name" value="Schlafen_AlbA_2_dom"/>
</dbReference>
<dbReference type="RefSeq" id="WP_227777894.1">
    <property type="nucleotide sequence ID" value="NZ_BAABKX010000022.1"/>
</dbReference>
<protein>
    <recommendedName>
        <fullName evidence="1">Schlafen AlbA-2 domain-containing protein</fullName>
    </recommendedName>
</protein>
<evidence type="ECO:0000313" key="3">
    <source>
        <dbReference type="Proteomes" id="UP001501729"/>
    </source>
</evidence>
<evidence type="ECO:0000313" key="2">
    <source>
        <dbReference type="EMBL" id="GAA5062129.1"/>
    </source>
</evidence>
<gene>
    <name evidence="2" type="ORF">GCM10025751_48970</name>
</gene>
<organism evidence="2 3">
    <name type="scientific">Haladaptatus pallidirubidus</name>
    <dbReference type="NCBI Taxonomy" id="1008152"/>
    <lineage>
        <taxon>Archaea</taxon>
        <taxon>Methanobacteriati</taxon>
        <taxon>Methanobacteriota</taxon>
        <taxon>Stenosarchaea group</taxon>
        <taxon>Halobacteria</taxon>
        <taxon>Halobacteriales</taxon>
        <taxon>Haladaptataceae</taxon>
        <taxon>Haladaptatus</taxon>
    </lineage>
</organism>
<dbReference type="Proteomes" id="UP001501729">
    <property type="component" value="Unassembled WGS sequence"/>
</dbReference>
<dbReference type="PANTHER" id="PTHR30595:SF6">
    <property type="entry name" value="SCHLAFEN ALBA-2 DOMAIN-CONTAINING PROTEIN"/>
    <property type="match status" value="1"/>
</dbReference>
<name>A0AAV3UPF5_9EURY</name>
<dbReference type="GeneID" id="68616533"/>
<evidence type="ECO:0000259" key="1">
    <source>
        <dbReference type="Pfam" id="PF04326"/>
    </source>
</evidence>
<dbReference type="PANTHER" id="PTHR30595">
    <property type="entry name" value="GLPR-RELATED TRANSCRIPTIONAL REPRESSOR"/>
    <property type="match status" value="1"/>
</dbReference>
<dbReference type="EMBL" id="BAABKX010000022">
    <property type="protein sequence ID" value="GAA5062129.1"/>
    <property type="molecule type" value="Genomic_DNA"/>
</dbReference>
<dbReference type="AlphaFoldDB" id="A0AAV3UPF5"/>
<dbReference type="Gene3D" id="3.30.950.30">
    <property type="entry name" value="Schlafen, AAA domain"/>
    <property type="match status" value="1"/>
</dbReference>
<comment type="caution">
    <text evidence="2">The sequence shown here is derived from an EMBL/GenBank/DDBJ whole genome shotgun (WGS) entry which is preliminary data.</text>
</comment>
<proteinExistence type="predicted"/>
<dbReference type="InterPro" id="IPR038461">
    <property type="entry name" value="Schlafen_AlbA_2_dom_sf"/>
</dbReference>